<sequence length="225" mass="24751">MSTAHRSGLPRDTSVYGRLRHGILTLDHLPGEKLTERGLEDRLGSSRTPIRAALLRLEADGLVRRDGRGWTVAPIDLAEIRALAEYREAIEVAAVRMAADRASDDDLAALADAIATDDDDLLRPGAGFHEIIGRLSGNVFLAEGLAGTMTRLLRPRWLEVRTDEARDRARDEHREIADALMARDAERAAGLVRAHVRSGAQRTVETLAHERRRLRGHGLAVVDEG</sequence>
<keyword evidence="6" id="KW-1185">Reference proteome</keyword>
<keyword evidence="3" id="KW-0804">Transcription</keyword>
<dbReference type="PANTHER" id="PTHR43537:SF45">
    <property type="entry name" value="GNTR FAMILY REGULATORY PROTEIN"/>
    <property type="match status" value="1"/>
</dbReference>
<keyword evidence="1" id="KW-0805">Transcription regulation</keyword>
<dbReference type="Pfam" id="PF00392">
    <property type="entry name" value="GntR"/>
    <property type="match status" value="1"/>
</dbReference>
<dbReference type="SUPFAM" id="SSF48008">
    <property type="entry name" value="GntR ligand-binding domain-like"/>
    <property type="match status" value="1"/>
</dbReference>
<proteinExistence type="predicted"/>
<name>A0ABY3RND3_9MICO</name>
<dbReference type="SUPFAM" id="SSF46785">
    <property type="entry name" value="Winged helix' DNA-binding domain"/>
    <property type="match status" value="1"/>
</dbReference>
<dbReference type="PROSITE" id="PS50949">
    <property type="entry name" value="HTH_GNTR"/>
    <property type="match status" value="1"/>
</dbReference>
<gene>
    <name evidence="5" type="ORF">K8F61_10365</name>
</gene>
<dbReference type="Proteomes" id="UP001199642">
    <property type="component" value="Chromosome"/>
</dbReference>
<dbReference type="InterPro" id="IPR008920">
    <property type="entry name" value="TF_FadR/GntR_C"/>
</dbReference>
<dbReference type="Gene3D" id="1.10.10.10">
    <property type="entry name" value="Winged helix-like DNA-binding domain superfamily/Winged helix DNA-binding domain"/>
    <property type="match status" value="1"/>
</dbReference>
<dbReference type="SMART" id="SM00895">
    <property type="entry name" value="FCD"/>
    <property type="match status" value="1"/>
</dbReference>
<dbReference type="Pfam" id="PF07729">
    <property type="entry name" value="FCD"/>
    <property type="match status" value="1"/>
</dbReference>
<dbReference type="InterPro" id="IPR000524">
    <property type="entry name" value="Tscrpt_reg_HTH_GntR"/>
</dbReference>
<feature type="domain" description="HTH gntR-type" evidence="4">
    <location>
        <begin position="9"/>
        <end position="75"/>
    </location>
</feature>
<protein>
    <submittedName>
        <fullName evidence="5">GntR family transcriptional regulator</fullName>
    </submittedName>
</protein>
<dbReference type="RefSeq" id="WP_231818935.1">
    <property type="nucleotide sequence ID" value="NZ_CP082781.1"/>
</dbReference>
<dbReference type="EMBL" id="CP082781">
    <property type="protein sequence ID" value="UGS25107.1"/>
    <property type="molecule type" value="Genomic_DNA"/>
</dbReference>
<dbReference type="SMART" id="SM00345">
    <property type="entry name" value="HTH_GNTR"/>
    <property type="match status" value="1"/>
</dbReference>
<evidence type="ECO:0000313" key="5">
    <source>
        <dbReference type="EMBL" id="UGS25107.1"/>
    </source>
</evidence>
<dbReference type="Gene3D" id="1.20.120.530">
    <property type="entry name" value="GntR ligand-binding domain-like"/>
    <property type="match status" value="1"/>
</dbReference>
<reference evidence="5 6" key="1">
    <citation type="submission" date="2023-01" db="EMBL/GenBank/DDBJ databases">
        <title>Characterization of estradiol degrading bacteria Microbacterium sp. MZT7 and reveal degrading genes through genome analysis.</title>
        <authorList>
            <person name="Hao P."/>
            <person name="Gao Y."/>
        </authorList>
    </citation>
    <scope>NUCLEOTIDE SEQUENCE [LARGE SCALE GENOMIC DNA]</scope>
    <source>
        <strain evidence="5 6">MZT7</strain>
    </source>
</reference>
<dbReference type="InterPro" id="IPR036388">
    <property type="entry name" value="WH-like_DNA-bd_sf"/>
</dbReference>
<dbReference type="InterPro" id="IPR036390">
    <property type="entry name" value="WH_DNA-bd_sf"/>
</dbReference>
<evidence type="ECO:0000256" key="2">
    <source>
        <dbReference type="ARBA" id="ARBA00023125"/>
    </source>
</evidence>
<dbReference type="PANTHER" id="PTHR43537">
    <property type="entry name" value="TRANSCRIPTIONAL REGULATOR, GNTR FAMILY"/>
    <property type="match status" value="1"/>
</dbReference>
<dbReference type="InterPro" id="IPR011711">
    <property type="entry name" value="GntR_C"/>
</dbReference>
<evidence type="ECO:0000256" key="1">
    <source>
        <dbReference type="ARBA" id="ARBA00023015"/>
    </source>
</evidence>
<evidence type="ECO:0000256" key="3">
    <source>
        <dbReference type="ARBA" id="ARBA00023163"/>
    </source>
</evidence>
<accession>A0ABY3RND3</accession>
<organism evidence="5 6">
    <name type="scientific">Microbacterium resistens</name>
    <dbReference type="NCBI Taxonomy" id="156977"/>
    <lineage>
        <taxon>Bacteria</taxon>
        <taxon>Bacillati</taxon>
        <taxon>Actinomycetota</taxon>
        <taxon>Actinomycetes</taxon>
        <taxon>Micrococcales</taxon>
        <taxon>Microbacteriaceae</taxon>
        <taxon>Microbacterium</taxon>
    </lineage>
</organism>
<evidence type="ECO:0000313" key="6">
    <source>
        <dbReference type="Proteomes" id="UP001199642"/>
    </source>
</evidence>
<keyword evidence="2" id="KW-0238">DNA-binding</keyword>
<evidence type="ECO:0000259" key="4">
    <source>
        <dbReference type="PROSITE" id="PS50949"/>
    </source>
</evidence>